<dbReference type="OMA" id="CTEKFEL"/>
<dbReference type="InterPro" id="IPR001128">
    <property type="entry name" value="Cyt_P450"/>
</dbReference>
<evidence type="ECO:0000256" key="5">
    <source>
        <dbReference type="ARBA" id="ARBA00010617"/>
    </source>
</evidence>
<evidence type="ECO:0000256" key="15">
    <source>
        <dbReference type="RuleBase" id="RU000461"/>
    </source>
</evidence>
<evidence type="ECO:0000256" key="4">
    <source>
        <dbReference type="ARBA" id="ARBA00004406"/>
    </source>
</evidence>
<dbReference type="InterPro" id="IPR017972">
    <property type="entry name" value="Cyt_P450_CS"/>
</dbReference>
<dbReference type="GO" id="GO:0020037">
    <property type="term" value="F:heme binding"/>
    <property type="evidence" value="ECO:0007669"/>
    <property type="project" value="InterPro"/>
</dbReference>
<evidence type="ECO:0000256" key="7">
    <source>
        <dbReference type="ARBA" id="ARBA00022723"/>
    </source>
</evidence>
<keyword evidence="11 14" id="KW-0408">Iron</keyword>
<dbReference type="PRINTS" id="PR00385">
    <property type="entry name" value="P450"/>
</dbReference>
<evidence type="ECO:0000313" key="17">
    <source>
        <dbReference type="Proteomes" id="UP000008237"/>
    </source>
</evidence>
<dbReference type="EMBL" id="GL451091">
    <property type="protein sequence ID" value="EFN80111.1"/>
    <property type="molecule type" value="Genomic_DNA"/>
</dbReference>
<dbReference type="AlphaFoldDB" id="E2BW79"/>
<dbReference type="InParanoid" id="E2BW79"/>
<evidence type="ECO:0000256" key="13">
    <source>
        <dbReference type="ARBA" id="ARBA00023136"/>
    </source>
</evidence>
<dbReference type="Pfam" id="PF00067">
    <property type="entry name" value="p450"/>
    <property type="match status" value="1"/>
</dbReference>
<evidence type="ECO:0000256" key="6">
    <source>
        <dbReference type="ARBA" id="ARBA00022617"/>
    </source>
</evidence>
<dbReference type="Gene3D" id="1.10.630.10">
    <property type="entry name" value="Cytochrome P450"/>
    <property type="match status" value="1"/>
</dbReference>
<evidence type="ECO:0000256" key="8">
    <source>
        <dbReference type="ARBA" id="ARBA00022824"/>
    </source>
</evidence>
<dbReference type="PRINTS" id="PR00463">
    <property type="entry name" value="EP450I"/>
</dbReference>
<evidence type="ECO:0000256" key="1">
    <source>
        <dbReference type="ARBA" id="ARBA00001971"/>
    </source>
</evidence>
<dbReference type="PROSITE" id="PS00086">
    <property type="entry name" value="CYTOCHROME_P450"/>
    <property type="match status" value="1"/>
</dbReference>
<dbReference type="InterPro" id="IPR002401">
    <property type="entry name" value="Cyt_P450_E_grp-I"/>
</dbReference>
<dbReference type="Proteomes" id="UP000008237">
    <property type="component" value="Unassembled WGS sequence"/>
</dbReference>
<keyword evidence="13" id="KW-0472">Membrane</keyword>
<keyword evidence="10 15" id="KW-0560">Oxidoreductase</keyword>
<name>E2BW79_HARSA</name>
<evidence type="ECO:0000313" key="16">
    <source>
        <dbReference type="EMBL" id="EFN80111.1"/>
    </source>
</evidence>
<feature type="non-terminal residue" evidence="16">
    <location>
        <position position="481"/>
    </location>
</feature>
<evidence type="ECO:0000256" key="10">
    <source>
        <dbReference type="ARBA" id="ARBA00023002"/>
    </source>
</evidence>
<sequence>ILVGIIVLIYIYLTRNSGYWEKRGIPCASGIFSGMVRMLWVLSLRIPYAERFCRMYEENKDFSMVGFYDFLSPALMIIEPGLVKTVLQTNFASFQENHMKVDPKLDPLAAQNPFFSTGEKWMTGRKRLTYAFSSMRLKILLENVKLVCSGFESFLEKKLGKSAKAELELKNLFSKYTAQVVASAGFGVDGLCFEEQESKSSFRNITKDIFKPSIRSSFVLSIILLFPYFNKIFRMSFIPKHVDHFFRKLVADLLQKRRTENVTRNDFLQLMVELERVENDKFDIESLVANAMSFVLDGYETSSTVLGFVGFQLATHPEVQEKLREEVTSVLSKYDGVLTYEALKEMTYMDQVISESQRIRPVLQVMLKVCTTKCELKGSDGLVCSVEPGTLVMIPVQSLQDDPRYWENPEVFDPERFSPDRKQNIERFAYLPFGEGPRICVGMRMALLQMKACLAALLRKYSLELSPRTQVPLKLLPGSFL</sequence>
<gene>
    <name evidence="16" type="ORF">EAI_06530</name>
</gene>
<evidence type="ECO:0000256" key="12">
    <source>
        <dbReference type="ARBA" id="ARBA00023033"/>
    </source>
</evidence>
<dbReference type="GO" id="GO:0005789">
    <property type="term" value="C:endoplasmic reticulum membrane"/>
    <property type="evidence" value="ECO:0007669"/>
    <property type="project" value="UniProtKB-SubCell"/>
</dbReference>
<dbReference type="CDD" id="cd11056">
    <property type="entry name" value="CYP6-like"/>
    <property type="match status" value="1"/>
</dbReference>
<dbReference type="GO" id="GO:0016705">
    <property type="term" value="F:oxidoreductase activity, acting on paired donors, with incorporation or reduction of molecular oxygen"/>
    <property type="evidence" value="ECO:0007669"/>
    <property type="project" value="InterPro"/>
</dbReference>
<keyword evidence="17" id="KW-1185">Reference proteome</keyword>
<evidence type="ECO:0000256" key="2">
    <source>
        <dbReference type="ARBA" id="ARBA00003690"/>
    </source>
</evidence>
<reference evidence="16 17" key="1">
    <citation type="journal article" date="2010" name="Science">
        <title>Genomic comparison of the ants Camponotus floridanus and Harpegnathos saltator.</title>
        <authorList>
            <person name="Bonasio R."/>
            <person name="Zhang G."/>
            <person name="Ye C."/>
            <person name="Mutti N.S."/>
            <person name="Fang X."/>
            <person name="Qin N."/>
            <person name="Donahue G."/>
            <person name="Yang P."/>
            <person name="Li Q."/>
            <person name="Li C."/>
            <person name="Zhang P."/>
            <person name="Huang Z."/>
            <person name="Berger S.L."/>
            <person name="Reinberg D."/>
            <person name="Wang J."/>
            <person name="Liebig J."/>
        </authorList>
    </citation>
    <scope>NUCLEOTIDE SEQUENCE [LARGE SCALE GENOMIC DNA]</scope>
    <source>
        <strain evidence="16 17">R22 G/1</strain>
    </source>
</reference>
<feature type="binding site" description="axial binding residue" evidence="14">
    <location>
        <position position="440"/>
    </location>
    <ligand>
        <name>heme</name>
        <dbReference type="ChEBI" id="CHEBI:30413"/>
    </ligand>
    <ligandPart>
        <name>Fe</name>
        <dbReference type="ChEBI" id="CHEBI:18248"/>
    </ligandPart>
</feature>
<dbReference type="SUPFAM" id="SSF48264">
    <property type="entry name" value="Cytochrome P450"/>
    <property type="match status" value="1"/>
</dbReference>
<keyword evidence="6 14" id="KW-0349">Heme</keyword>
<accession>E2BW79</accession>
<protein>
    <submittedName>
        <fullName evidence="16">Probable cytochrome P450 6a13</fullName>
    </submittedName>
</protein>
<comment type="subcellular location">
    <subcellularLocation>
        <location evidence="4">Endoplasmic reticulum membrane</location>
        <topology evidence="4">Peripheral membrane protein</topology>
    </subcellularLocation>
    <subcellularLocation>
        <location evidence="3">Microsome membrane</location>
        <topology evidence="3">Peripheral membrane protein</topology>
    </subcellularLocation>
</comment>
<keyword evidence="9" id="KW-0492">Microsome</keyword>
<keyword evidence="7 14" id="KW-0479">Metal-binding</keyword>
<dbReference type="InterPro" id="IPR036396">
    <property type="entry name" value="Cyt_P450_sf"/>
</dbReference>
<dbReference type="PANTHER" id="PTHR24292:SF84">
    <property type="entry name" value="CYTOCHROME P450 28A5-RELATED"/>
    <property type="match status" value="1"/>
</dbReference>
<dbReference type="OrthoDB" id="2789670at2759"/>
<feature type="non-terminal residue" evidence="16">
    <location>
        <position position="1"/>
    </location>
</feature>
<dbReference type="PANTHER" id="PTHR24292">
    <property type="entry name" value="CYTOCHROME P450"/>
    <property type="match status" value="1"/>
</dbReference>
<evidence type="ECO:0000256" key="3">
    <source>
        <dbReference type="ARBA" id="ARBA00004174"/>
    </source>
</evidence>
<comment type="function">
    <text evidence="2">May be involved in the metabolism of insect hormones and in the breakdown of synthetic insecticides.</text>
</comment>
<organism evidence="17">
    <name type="scientific">Harpegnathos saltator</name>
    <name type="common">Jerdon's jumping ant</name>
    <dbReference type="NCBI Taxonomy" id="610380"/>
    <lineage>
        <taxon>Eukaryota</taxon>
        <taxon>Metazoa</taxon>
        <taxon>Ecdysozoa</taxon>
        <taxon>Arthropoda</taxon>
        <taxon>Hexapoda</taxon>
        <taxon>Insecta</taxon>
        <taxon>Pterygota</taxon>
        <taxon>Neoptera</taxon>
        <taxon>Endopterygota</taxon>
        <taxon>Hymenoptera</taxon>
        <taxon>Apocrita</taxon>
        <taxon>Aculeata</taxon>
        <taxon>Formicoidea</taxon>
        <taxon>Formicidae</taxon>
        <taxon>Ponerinae</taxon>
        <taxon>Ponerini</taxon>
        <taxon>Harpegnathos</taxon>
    </lineage>
</organism>
<evidence type="ECO:0000256" key="11">
    <source>
        <dbReference type="ARBA" id="ARBA00023004"/>
    </source>
</evidence>
<keyword evidence="8" id="KW-0256">Endoplasmic reticulum</keyword>
<keyword evidence="12 15" id="KW-0503">Monooxygenase</keyword>
<dbReference type="FunFam" id="1.10.630.10:FF:000042">
    <property type="entry name" value="Cytochrome P450"/>
    <property type="match status" value="1"/>
</dbReference>
<dbReference type="GO" id="GO:0005506">
    <property type="term" value="F:iron ion binding"/>
    <property type="evidence" value="ECO:0007669"/>
    <property type="project" value="InterPro"/>
</dbReference>
<comment type="cofactor">
    <cofactor evidence="1 14">
        <name>heme</name>
        <dbReference type="ChEBI" id="CHEBI:30413"/>
    </cofactor>
</comment>
<proteinExistence type="inferred from homology"/>
<evidence type="ECO:0000256" key="14">
    <source>
        <dbReference type="PIRSR" id="PIRSR602401-1"/>
    </source>
</evidence>
<dbReference type="GO" id="GO:0004497">
    <property type="term" value="F:monooxygenase activity"/>
    <property type="evidence" value="ECO:0007669"/>
    <property type="project" value="UniProtKB-KW"/>
</dbReference>
<dbReference type="InterPro" id="IPR050476">
    <property type="entry name" value="Insect_CytP450_Detox"/>
</dbReference>
<comment type="similarity">
    <text evidence="5 15">Belongs to the cytochrome P450 family.</text>
</comment>
<evidence type="ECO:0000256" key="9">
    <source>
        <dbReference type="ARBA" id="ARBA00022848"/>
    </source>
</evidence>